<dbReference type="Pfam" id="PF00460">
    <property type="entry name" value="Flg_bb_rod"/>
    <property type="match status" value="1"/>
</dbReference>
<dbReference type="PROSITE" id="PS00588">
    <property type="entry name" value="FLAGELLA_BB_ROD"/>
    <property type="match status" value="1"/>
</dbReference>
<dbReference type="InterPro" id="IPR019776">
    <property type="entry name" value="Flagellar_basal_body_rod_CS"/>
</dbReference>
<feature type="non-terminal residue" evidence="3">
    <location>
        <position position="79"/>
    </location>
</feature>
<dbReference type="EMBL" id="JAUOQO010000959">
    <property type="protein sequence ID" value="MDO6575611.1"/>
    <property type="molecule type" value="Genomic_DNA"/>
</dbReference>
<keyword evidence="3" id="KW-0966">Cell projection</keyword>
<feature type="domain" description="Flagellar basal body rod protein N-terminal" evidence="2">
    <location>
        <begin position="2"/>
        <end position="32"/>
    </location>
</feature>
<keyword evidence="3" id="KW-0282">Flagellum</keyword>
<comment type="similarity">
    <text evidence="1">Belongs to the flagella basal body rod proteins family.</text>
</comment>
<evidence type="ECO:0000313" key="3">
    <source>
        <dbReference type="EMBL" id="MDO6575611.1"/>
    </source>
</evidence>
<dbReference type="RefSeq" id="WP_303522756.1">
    <property type="nucleotide sequence ID" value="NZ_JAUOQO010000959.1"/>
</dbReference>
<reference evidence="3" key="1">
    <citation type="submission" date="2023-07" db="EMBL/GenBank/DDBJ databases">
        <title>Genome content predicts the carbon catabolic preferences of heterotrophic bacteria.</title>
        <authorList>
            <person name="Gralka M."/>
        </authorList>
    </citation>
    <scope>NUCLEOTIDE SEQUENCE</scope>
    <source>
        <strain evidence="3">E2R20</strain>
    </source>
</reference>
<sequence length="79" mass="8375">ALYIAGSGIQTQQTYVDVISNNIANVNTIGYKRDSVSFSQVVSGNSRTQNASTNEGAYRGNGASVNEINSVFENGDLRA</sequence>
<keyword evidence="3" id="KW-0969">Cilium</keyword>
<dbReference type="AlphaFoldDB" id="A0AAW7YZ42"/>
<evidence type="ECO:0000259" key="2">
    <source>
        <dbReference type="Pfam" id="PF00460"/>
    </source>
</evidence>
<dbReference type="PANTHER" id="PTHR30435:SF19">
    <property type="entry name" value="FLAGELLAR BASAL-BODY ROD PROTEIN FLGG"/>
    <property type="match status" value="1"/>
</dbReference>
<comment type="caution">
    <text evidence="3">The sequence shown here is derived from an EMBL/GenBank/DDBJ whole genome shotgun (WGS) entry which is preliminary data.</text>
</comment>
<proteinExistence type="inferred from homology"/>
<dbReference type="PANTHER" id="PTHR30435">
    <property type="entry name" value="FLAGELLAR PROTEIN"/>
    <property type="match status" value="1"/>
</dbReference>
<dbReference type="InterPro" id="IPR001444">
    <property type="entry name" value="Flag_bb_rod_N"/>
</dbReference>
<gene>
    <name evidence="3" type="ORF">Q4528_15985</name>
</gene>
<evidence type="ECO:0000256" key="1">
    <source>
        <dbReference type="ARBA" id="ARBA00009677"/>
    </source>
</evidence>
<evidence type="ECO:0000313" key="4">
    <source>
        <dbReference type="Proteomes" id="UP001170310"/>
    </source>
</evidence>
<dbReference type="Proteomes" id="UP001170310">
    <property type="component" value="Unassembled WGS sequence"/>
</dbReference>
<feature type="non-terminal residue" evidence="3">
    <location>
        <position position="1"/>
    </location>
</feature>
<protein>
    <submittedName>
        <fullName evidence="3">Flagellar basal body protein</fullName>
    </submittedName>
</protein>
<dbReference type="GO" id="GO:0071978">
    <property type="term" value="P:bacterial-type flagellum-dependent swarming motility"/>
    <property type="evidence" value="ECO:0007669"/>
    <property type="project" value="TreeGrafter"/>
</dbReference>
<accession>A0AAW7YZ42</accession>
<dbReference type="GO" id="GO:0009288">
    <property type="term" value="C:bacterial-type flagellum"/>
    <property type="evidence" value="ECO:0007669"/>
    <property type="project" value="TreeGrafter"/>
</dbReference>
<keyword evidence="4" id="KW-1185">Reference proteome</keyword>
<organism evidence="3 4">
    <name type="scientific">Staphylococcus pasteuri_A</name>
    <dbReference type="NCBI Taxonomy" id="3062664"/>
    <lineage>
        <taxon>Bacteria</taxon>
        <taxon>Bacillati</taxon>
        <taxon>Bacillota</taxon>
        <taxon>Bacilli</taxon>
        <taxon>Bacillales</taxon>
        <taxon>Staphylococcaceae</taxon>
        <taxon>Staphylococcus</taxon>
    </lineage>
</organism>
<name>A0AAW7YZ42_9STAP</name>